<dbReference type="Pfam" id="PF01565">
    <property type="entry name" value="FAD_binding_4"/>
    <property type="match status" value="1"/>
</dbReference>
<evidence type="ECO:0000313" key="13">
    <source>
        <dbReference type="EMBL" id="KAG8475199.1"/>
    </source>
</evidence>
<dbReference type="Proteomes" id="UP000701853">
    <property type="component" value="Chromosome 12"/>
</dbReference>
<keyword evidence="9" id="KW-0560">Oxidoreductase</keyword>
<dbReference type="PANTHER" id="PTHR13878:SF67">
    <property type="entry name" value="L-GULONOLACTONE OXIDASE 5"/>
    <property type="match status" value="1"/>
</dbReference>
<dbReference type="PANTHER" id="PTHR13878">
    <property type="entry name" value="GULONOLACTONE OXIDASE"/>
    <property type="match status" value="1"/>
</dbReference>
<feature type="domain" description="FAD-binding PCMH-type" evidence="12">
    <location>
        <begin position="59"/>
        <end position="239"/>
    </location>
</feature>
<keyword evidence="14" id="KW-1185">Reference proteome</keyword>
<evidence type="ECO:0000256" key="3">
    <source>
        <dbReference type="ARBA" id="ARBA00005466"/>
    </source>
</evidence>
<dbReference type="InterPro" id="IPR050432">
    <property type="entry name" value="FAD-linked_Oxidoreductases_BP"/>
</dbReference>
<comment type="similarity">
    <text evidence="3">Belongs to the oxygen-dependent FAD-linked oxidoreductase family.</text>
</comment>
<keyword evidence="8" id="KW-0274">FAD</keyword>
<dbReference type="AlphaFoldDB" id="A0A8J5Y2K8"/>
<dbReference type="FunFam" id="3.30.465.10:FF:000033">
    <property type="entry name" value="L-gulonolactone oxidase 5"/>
    <property type="match status" value="1"/>
</dbReference>
<evidence type="ECO:0000313" key="14">
    <source>
        <dbReference type="Proteomes" id="UP000701853"/>
    </source>
</evidence>
<dbReference type="EC" id="1.1.3.8" evidence="4"/>
<comment type="pathway">
    <text evidence="2">Cofactor biosynthesis; L-ascorbate biosynthesis.</text>
</comment>
<dbReference type="OrthoDB" id="610608at2759"/>
<dbReference type="FunFam" id="3.30.70.2520:FF:000003">
    <property type="entry name" value="L-gulonolactone oxidase 2"/>
    <property type="match status" value="1"/>
</dbReference>
<dbReference type="Pfam" id="PF04030">
    <property type="entry name" value="ALO"/>
    <property type="match status" value="1"/>
</dbReference>
<organism evidence="13 14">
    <name type="scientific">Gossypium anomalum</name>
    <dbReference type="NCBI Taxonomy" id="47600"/>
    <lineage>
        <taxon>Eukaryota</taxon>
        <taxon>Viridiplantae</taxon>
        <taxon>Streptophyta</taxon>
        <taxon>Embryophyta</taxon>
        <taxon>Tracheophyta</taxon>
        <taxon>Spermatophyta</taxon>
        <taxon>Magnoliopsida</taxon>
        <taxon>eudicotyledons</taxon>
        <taxon>Gunneridae</taxon>
        <taxon>Pentapetalae</taxon>
        <taxon>rosids</taxon>
        <taxon>malvids</taxon>
        <taxon>Malvales</taxon>
        <taxon>Malvaceae</taxon>
        <taxon>Malvoideae</taxon>
        <taxon>Gossypium</taxon>
    </lineage>
</organism>
<evidence type="ECO:0000256" key="9">
    <source>
        <dbReference type="ARBA" id="ARBA00023002"/>
    </source>
</evidence>
<dbReference type="GO" id="GO:0019853">
    <property type="term" value="P:L-ascorbic acid biosynthetic process"/>
    <property type="evidence" value="ECO:0007669"/>
    <property type="project" value="UniProtKB-UniPathway"/>
</dbReference>
<evidence type="ECO:0000256" key="4">
    <source>
        <dbReference type="ARBA" id="ARBA00013121"/>
    </source>
</evidence>
<dbReference type="InterPro" id="IPR006094">
    <property type="entry name" value="Oxid_FAD_bind_N"/>
</dbReference>
<evidence type="ECO:0000256" key="6">
    <source>
        <dbReference type="ARBA" id="ARBA00022644"/>
    </source>
</evidence>
<dbReference type="Gene3D" id="3.30.465.10">
    <property type="match status" value="1"/>
</dbReference>
<evidence type="ECO:0000256" key="2">
    <source>
        <dbReference type="ARBA" id="ARBA00005147"/>
    </source>
</evidence>
<name>A0A8J5Y2K8_9ROSI</name>
<dbReference type="EMBL" id="JAHUZN010000012">
    <property type="protein sequence ID" value="KAG8475199.1"/>
    <property type="molecule type" value="Genomic_DNA"/>
</dbReference>
<dbReference type="InterPro" id="IPR016166">
    <property type="entry name" value="FAD-bd_PCMH"/>
</dbReference>
<comment type="catalytic activity">
    <reaction evidence="10">
        <text>L-gulono-1,4-lactone + O2 = L-ascorbate + H2O2 + H(+)</text>
        <dbReference type="Rhea" id="RHEA:32363"/>
        <dbReference type="ChEBI" id="CHEBI:15378"/>
        <dbReference type="ChEBI" id="CHEBI:15379"/>
        <dbReference type="ChEBI" id="CHEBI:16240"/>
        <dbReference type="ChEBI" id="CHEBI:17587"/>
        <dbReference type="ChEBI" id="CHEBI:38290"/>
        <dbReference type="EC" id="1.1.3.8"/>
    </reaction>
</comment>
<comment type="caution">
    <text evidence="13">The sequence shown here is derived from an EMBL/GenBank/DDBJ whole genome shotgun (WGS) entry which is preliminary data.</text>
</comment>
<dbReference type="UniPathway" id="UPA00132"/>
<keyword evidence="7 11" id="KW-0732">Signal</keyword>
<dbReference type="GO" id="GO:0071949">
    <property type="term" value="F:FAD binding"/>
    <property type="evidence" value="ECO:0007669"/>
    <property type="project" value="InterPro"/>
</dbReference>
<evidence type="ECO:0000256" key="11">
    <source>
        <dbReference type="SAM" id="SignalP"/>
    </source>
</evidence>
<evidence type="ECO:0000256" key="8">
    <source>
        <dbReference type="ARBA" id="ARBA00022827"/>
    </source>
</evidence>
<evidence type="ECO:0000256" key="5">
    <source>
        <dbReference type="ARBA" id="ARBA00022630"/>
    </source>
</evidence>
<dbReference type="InterPro" id="IPR036318">
    <property type="entry name" value="FAD-bd_PCMH-like_sf"/>
</dbReference>
<dbReference type="GO" id="GO:0050105">
    <property type="term" value="F:L-gulonolactone oxidase activity"/>
    <property type="evidence" value="ECO:0007669"/>
    <property type="project" value="UniProtKB-EC"/>
</dbReference>
<keyword evidence="5" id="KW-0285">Flavoprotein</keyword>
<dbReference type="SUPFAM" id="SSF56176">
    <property type="entry name" value="FAD-binding/transporter-associated domain-like"/>
    <property type="match status" value="1"/>
</dbReference>
<sequence>MPAIPMLFSNKFNVLLLWKCLCLLVVLVGCNPPGEPVKCSTKDSNCTVTNSYGMFPDRAICRAGNVAYPTSEQELVSIISAATKSKRKMKVVTHFSHSIPKLACPDGQDGLLVSTKNLNRVLKTNTEAMTMTVESGVTLRQLITEAAKAGLALPYAPYWWGLTIGGLLGTGAHGSSLWGKGSSVHDYVVEMRIVSPAKAEDGYAKVWVLSERDKDLDAAKVSLGVLGVISQVTFKLQPLFKRSITYVRKDDTDLGDEAVTFGKLHEFADIFWYPSQRKAIYRIDDRVPINVSGNGVYNFTPFRSTLSLVLALVRSSGAIFTGYPVIGFHDRLQSSGTCLDSLEDSLITACPWDPRIKGEFFHQTTFSIGLSVVKSFIQDVQKLVTTDPKSLCGLELYNGILMRYVKASTAYLGKQEDAIDFDITYYRSKDPMAPRLYQDVLEEIEQMALLKYNALPHWGKNRNLMFDGVMKRYKNGGEFLKVKNKYDPWGLFSSEWTDQVLGLRNGVTILKEGCALEGLCICSQDVHCAPSKGYLCKFGKIFSDARVCARVNTKT</sequence>
<dbReference type="GO" id="GO:0003885">
    <property type="term" value="F:D-arabinono-1,4-lactone oxidase activity"/>
    <property type="evidence" value="ECO:0007669"/>
    <property type="project" value="InterPro"/>
</dbReference>
<evidence type="ECO:0000256" key="10">
    <source>
        <dbReference type="ARBA" id="ARBA00048083"/>
    </source>
</evidence>
<evidence type="ECO:0000256" key="7">
    <source>
        <dbReference type="ARBA" id="ARBA00022729"/>
    </source>
</evidence>
<dbReference type="PROSITE" id="PS51387">
    <property type="entry name" value="FAD_PCMH"/>
    <property type="match status" value="1"/>
</dbReference>
<protein>
    <recommendedName>
        <fullName evidence="4">L-gulonolactone oxidase</fullName>
        <ecNumber evidence="4">1.1.3.8</ecNumber>
    </recommendedName>
</protein>
<dbReference type="NCBIfam" id="TIGR01677">
    <property type="entry name" value="pln_FAD_oxido"/>
    <property type="match status" value="2"/>
</dbReference>
<dbReference type="InterPro" id="IPR016169">
    <property type="entry name" value="FAD-bd_PCMH_sub2"/>
</dbReference>
<dbReference type="Pfam" id="PF22906">
    <property type="entry name" value="GULLO2-like_3rd"/>
    <property type="match status" value="1"/>
</dbReference>
<evidence type="ECO:0000259" key="12">
    <source>
        <dbReference type="PROSITE" id="PS51387"/>
    </source>
</evidence>
<evidence type="ECO:0000256" key="1">
    <source>
        <dbReference type="ARBA" id="ARBA00001974"/>
    </source>
</evidence>
<dbReference type="Gene3D" id="3.30.70.2520">
    <property type="match status" value="1"/>
</dbReference>
<proteinExistence type="inferred from homology"/>
<dbReference type="GO" id="GO:0016020">
    <property type="term" value="C:membrane"/>
    <property type="evidence" value="ECO:0007669"/>
    <property type="project" value="InterPro"/>
</dbReference>
<dbReference type="InterPro" id="IPR010030">
    <property type="entry name" value="GULO_Plant"/>
</dbReference>
<comment type="cofactor">
    <cofactor evidence="1">
        <name>FAD</name>
        <dbReference type="ChEBI" id="CHEBI:57692"/>
    </cofactor>
</comment>
<dbReference type="InterPro" id="IPR007173">
    <property type="entry name" value="ALO_C"/>
</dbReference>
<keyword evidence="6" id="KW-0060">Ascorbate biosynthesis</keyword>
<feature type="chain" id="PRO_5035315025" description="L-gulonolactone oxidase" evidence="11">
    <location>
        <begin position="31"/>
        <end position="555"/>
    </location>
</feature>
<accession>A0A8J5Y2K8</accession>
<gene>
    <name evidence="13" type="ORF">CXB51_032074</name>
</gene>
<dbReference type="InterPro" id="IPR055154">
    <property type="entry name" value="GULLO2-like_C"/>
</dbReference>
<reference evidence="13 14" key="1">
    <citation type="journal article" date="2021" name="bioRxiv">
        <title>The Gossypium anomalum genome as a resource for cotton improvement and evolutionary analysis of hybrid incompatibility.</title>
        <authorList>
            <person name="Grover C.E."/>
            <person name="Yuan D."/>
            <person name="Arick M.A."/>
            <person name="Miller E.R."/>
            <person name="Hu G."/>
            <person name="Peterson D.G."/>
            <person name="Wendel J.F."/>
            <person name="Udall J.A."/>
        </authorList>
    </citation>
    <scope>NUCLEOTIDE SEQUENCE [LARGE SCALE GENOMIC DNA]</scope>
    <source>
        <strain evidence="13">JFW-Udall</strain>
        <tissue evidence="13">Leaf</tissue>
    </source>
</reference>
<feature type="signal peptide" evidence="11">
    <location>
        <begin position="1"/>
        <end position="30"/>
    </location>
</feature>